<accession>B4SB24</accession>
<dbReference type="SUPFAM" id="SSF81301">
    <property type="entry name" value="Nucleotidyltransferase"/>
    <property type="match status" value="1"/>
</dbReference>
<dbReference type="RefSeq" id="WP_012508457.1">
    <property type="nucleotide sequence ID" value="NC_011060.1"/>
</dbReference>
<sequence>MIDVAPEHLEMVLTLLSNYLPDCEVRAFGSRFSGTAKPYSDLDLAVIGQNRLDWRILAELKEAFQESELPFRVDLLDWNTISDEFRAVIEKSGYEVISGKSSGFGA</sequence>
<keyword evidence="3" id="KW-1185">Reference proteome</keyword>
<dbReference type="EMBL" id="CP001110">
    <property type="protein sequence ID" value="ACF43970.1"/>
    <property type="molecule type" value="Genomic_DNA"/>
</dbReference>
<dbReference type="Pfam" id="PF18765">
    <property type="entry name" value="Polbeta"/>
    <property type="match status" value="1"/>
</dbReference>
<dbReference type="InterPro" id="IPR041633">
    <property type="entry name" value="Polbeta"/>
</dbReference>
<dbReference type="STRING" id="324925.Ppha_1735"/>
<organism evidence="2 3">
    <name type="scientific">Pelodictyon phaeoclathratiforme (strain DSM 5477 / BU-1)</name>
    <dbReference type="NCBI Taxonomy" id="324925"/>
    <lineage>
        <taxon>Bacteria</taxon>
        <taxon>Pseudomonadati</taxon>
        <taxon>Chlorobiota</taxon>
        <taxon>Chlorobiia</taxon>
        <taxon>Chlorobiales</taxon>
        <taxon>Chlorobiaceae</taxon>
        <taxon>Chlorobium/Pelodictyon group</taxon>
        <taxon>Pelodictyon</taxon>
    </lineage>
</organism>
<evidence type="ECO:0000313" key="2">
    <source>
        <dbReference type="EMBL" id="ACF43970.1"/>
    </source>
</evidence>
<dbReference type="HOGENOM" id="CLU_130257_5_2_10"/>
<reference evidence="2 3" key="1">
    <citation type="submission" date="2008-06" db="EMBL/GenBank/DDBJ databases">
        <title>Complete sequence of Pelodictyon phaeoclathratiforme BU-1.</title>
        <authorList>
            <consortium name="US DOE Joint Genome Institute"/>
            <person name="Lucas S."/>
            <person name="Copeland A."/>
            <person name="Lapidus A."/>
            <person name="Glavina del Rio T."/>
            <person name="Dalin E."/>
            <person name="Tice H."/>
            <person name="Bruce D."/>
            <person name="Goodwin L."/>
            <person name="Pitluck S."/>
            <person name="Schmutz J."/>
            <person name="Larimer F."/>
            <person name="Land M."/>
            <person name="Hauser L."/>
            <person name="Kyrpides N."/>
            <person name="Mikhailova N."/>
            <person name="Liu Z."/>
            <person name="Li T."/>
            <person name="Zhao F."/>
            <person name="Overmann J."/>
            <person name="Bryant D.A."/>
            <person name="Richardson P."/>
        </authorList>
    </citation>
    <scope>NUCLEOTIDE SEQUENCE [LARGE SCALE GENOMIC DNA]</scope>
    <source>
        <strain evidence="3">DSM 5477 / BU-1</strain>
    </source>
</reference>
<evidence type="ECO:0000259" key="1">
    <source>
        <dbReference type="Pfam" id="PF18765"/>
    </source>
</evidence>
<name>B4SB24_PELPB</name>
<dbReference type="CDD" id="cd05403">
    <property type="entry name" value="NT_KNTase_like"/>
    <property type="match status" value="1"/>
</dbReference>
<feature type="domain" description="Polymerase beta nucleotidyltransferase" evidence="1">
    <location>
        <begin position="27"/>
        <end position="98"/>
    </location>
</feature>
<dbReference type="InterPro" id="IPR043519">
    <property type="entry name" value="NT_sf"/>
</dbReference>
<dbReference type="OrthoDB" id="9808659at2"/>
<gene>
    <name evidence="2" type="ordered locus">Ppha_1735</name>
</gene>
<dbReference type="KEGG" id="pph:Ppha_1735"/>
<dbReference type="Gene3D" id="3.30.460.10">
    <property type="entry name" value="Beta Polymerase, domain 2"/>
    <property type="match status" value="1"/>
</dbReference>
<evidence type="ECO:0000313" key="3">
    <source>
        <dbReference type="Proteomes" id="UP000002724"/>
    </source>
</evidence>
<dbReference type="Proteomes" id="UP000002724">
    <property type="component" value="Chromosome"/>
</dbReference>
<dbReference type="eggNOG" id="COG1708">
    <property type="taxonomic scope" value="Bacteria"/>
</dbReference>
<protein>
    <submittedName>
        <fullName evidence="2">DNA polymerase beta domain protein region</fullName>
    </submittedName>
</protein>
<dbReference type="AlphaFoldDB" id="B4SB24"/>
<proteinExistence type="predicted"/>